<reference evidence="4 5" key="1">
    <citation type="submission" date="2015-03" db="EMBL/GenBank/DDBJ databases">
        <authorList>
            <person name="Radwan O."/>
            <person name="Al-Naeli F.A."/>
            <person name="Rendon G.A."/>
            <person name="Fields C."/>
        </authorList>
    </citation>
    <scope>NUCLEOTIDE SEQUENCE [LARGE SCALE GENOMIC DNA]</scope>
    <source>
        <strain evidence="4">CR-DP1</strain>
    </source>
</reference>
<dbReference type="GO" id="GO:1990423">
    <property type="term" value="C:RZZ complex"/>
    <property type="evidence" value="ECO:0007669"/>
    <property type="project" value="TreeGrafter"/>
</dbReference>
<dbReference type="Pfam" id="PF22766">
    <property type="entry name" value="ZW10_C2"/>
    <property type="match status" value="2"/>
</dbReference>
<proteinExistence type="predicted"/>
<dbReference type="EMBL" id="LAEV01002061">
    <property type="protein sequence ID" value="KKA26611.1"/>
    <property type="molecule type" value="Genomic_DNA"/>
</dbReference>
<dbReference type="OrthoDB" id="534815at2759"/>
<feature type="region of interest" description="Disordered" evidence="2">
    <location>
        <begin position="754"/>
        <end position="777"/>
    </location>
</feature>
<organism evidence="4 5">
    <name type="scientific">Thielaviopsis punctulata</name>
    <dbReference type="NCBI Taxonomy" id="72032"/>
    <lineage>
        <taxon>Eukaryota</taxon>
        <taxon>Fungi</taxon>
        <taxon>Dikarya</taxon>
        <taxon>Ascomycota</taxon>
        <taxon>Pezizomycotina</taxon>
        <taxon>Sordariomycetes</taxon>
        <taxon>Hypocreomycetidae</taxon>
        <taxon>Microascales</taxon>
        <taxon>Ceratocystidaceae</taxon>
        <taxon>Thielaviopsis</taxon>
    </lineage>
</organism>
<comment type="caution">
    <text evidence="4">The sequence shown here is derived from an EMBL/GenBank/DDBJ whole genome shotgun (WGS) entry which is preliminary data.</text>
</comment>
<keyword evidence="5" id="KW-1185">Reference proteome</keyword>
<feature type="coiled-coil region" evidence="1">
    <location>
        <begin position="36"/>
        <end position="88"/>
    </location>
</feature>
<protein>
    <recommendedName>
        <fullName evidence="3">ZW10 C-terminal helical domain-containing protein</fullName>
    </recommendedName>
</protein>
<dbReference type="InterPro" id="IPR055148">
    <property type="entry name" value="ZW10_C_2"/>
</dbReference>
<gene>
    <name evidence="4" type="ORF">TD95_003426</name>
</gene>
<dbReference type="Gene3D" id="1.10.357.150">
    <property type="match status" value="1"/>
</dbReference>
<dbReference type="AlphaFoldDB" id="A0A0F4Z918"/>
<accession>A0A0F4Z918</accession>
<dbReference type="PANTHER" id="PTHR12205:SF0">
    <property type="entry name" value="CENTROMERE_KINETOCHORE PROTEIN ZW10 HOMOLOG"/>
    <property type="match status" value="1"/>
</dbReference>
<dbReference type="Proteomes" id="UP000033483">
    <property type="component" value="Unassembled WGS sequence"/>
</dbReference>
<evidence type="ECO:0000259" key="3">
    <source>
        <dbReference type="Pfam" id="PF22766"/>
    </source>
</evidence>
<evidence type="ECO:0000313" key="4">
    <source>
        <dbReference type="EMBL" id="KKA26611.1"/>
    </source>
</evidence>
<evidence type="ECO:0000313" key="5">
    <source>
        <dbReference type="Proteomes" id="UP000033483"/>
    </source>
</evidence>
<feature type="compositionally biased region" description="Gly residues" evidence="2">
    <location>
        <begin position="754"/>
        <end position="764"/>
    </location>
</feature>
<feature type="compositionally biased region" description="Acidic residues" evidence="2">
    <location>
        <begin position="468"/>
        <end position="483"/>
    </location>
</feature>
<sequence>MAQLGETILAFARDGHFPSDADSAIVMLPENIGPAIEVLKNAKKSLEAEIHTINEETRDDIGSWLRNAKSLQEDILRSKAMANEITREAEDPGSAGRAVEEAETKATFLTLEVQYAQQLHAVLRAIKHVHGLLNEVQQLVQKRHIADALRVLDDAVQAIQQIPVNWLCRPKRVLEVRAQELRTEIHAVLERVWADLVVADVGSNKFCIQKSVDDGQITFQDTVLALKQYKEVDEYMEQLWHNLDNAIISPRMELDQWTFSSVEVQGDTLVLSGETDNTVCSLLSDLGKVFAFLGQNLPPDVLDTLCAKVMDDFTTKLISTWLNDAVPPSIHEIDQLDEVVHHTKIFCEVLQTNNFSGFDALVKWVSNTAVVWLDKCRESTLDMVRTKLATGLGVSKQVELVKTEVIPADPEPEEEQKEDAGWDSAWVDDESAEKEPKADDEDDGADAWGWNDDGAEDTQEKEDKKDDADDAADAWGWGDEDAAEAPAPALAENKPKTKASAPEKKTAKKPVEVVTREKCAISSMPEPVLKLVYSILEDAAAVAEFDDENLIAPAAAGLFKIPTLALELFRAISPYYYSLADGGNMFLYNDAMYVAQQLSDFSSAWKDRSDVGVVAKAMLKLDDEVDSLKTFATRAFNNELATQQTIVGDLLGGAYNLIQHGDSEASIEATVARVQTVADEWQAILSQSAWCRALGSLVESIARKIIGDIMGLASIGQEEAYQMASMIMQIGELDKLFLPSRLAGSFGLGTGAGSGAGSGSGSGSGSSSSAPPKPDGEEISRIAGFVPSWLRMQFLSEVLQSNLNEIKYLWFESDLSMYFSAEEVVDLIGASFEMNARAKEVVREIEQQPRPRA</sequence>
<dbReference type="GO" id="GO:0007094">
    <property type="term" value="P:mitotic spindle assembly checkpoint signaling"/>
    <property type="evidence" value="ECO:0007669"/>
    <property type="project" value="TreeGrafter"/>
</dbReference>
<dbReference type="InterPro" id="IPR046362">
    <property type="entry name" value="Zw10/DSL1_C_sf"/>
</dbReference>
<dbReference type="GO" id="GO:0006888">
    <property type="term" value="P:endoplasmic reticulum to Golgi vesicle-mediated transport"/>
    <property type="evidence" value="ECO:0007669"/>
    <property type="project" value="TreeGrafter"/>
</dbReference>
<dbReference type="PANTHER" id="PTHR12205">
    <property type="entry name" value="CENTROMERE/KINETOCHORE PROTEIN ZW10"/>
    <property type="match status" value="1"/>
</dbReference>
<feature type="region of interest" description="Disordered" evidence="2">
    <location>
        <begin position="404"/>
        <end position="509"/>
    </location>
</feature>
<evidence type="ECO:0000256" key="1">
    <source>
        <dbReference type="SAM" id="Coils"/>
    </source>
</evidence>
<evidence type="ECO:0000256" key="2">
    <source>
        <dbReference type="SAM" id="MobiDB-lite"/>
    </source>
</evidence>
<feature type="domain" description="ZW10 C-terminal helical" evidence="3">
    <location>
        <begin position="785"/>
        <end position="842"/>
    </location>
</feature>
<feature type="domain" description="ZW10 C-terminal helical" evidence="3">
    <location>
        <begin position="666"/>
        <end position="735"/>
    </location>
</feature>
<dbReference type="GO" id="GO:0005737">
    <property type="term" value="C:cytoplasm"/>
    <property type="evidence" value="ECO:0007669"/>
    <property type="project" value="GOC"/>
</dbReference>
<keyword evidence="1" id="KW-0175">Coiled coil</keyword>
<feature type="compositionally biased region" description="Acidic residues" evidence="2">
    <location>
        <begin position="426"/>
        <end position="445"/>
    </location>
</feature>
<name>A0A0F4Z918_9PEZI</name>